<dbReference type="InterPro" id="IPR047640">
    <property type="entry name" value="RpiR-like"/>
</dbReference>
<dbReference type="SUPFAM" id="SSF46689">
    <property type="entry name" value="Homeodomain-like"/>
    <property type="match status" value="1"/>
</dbReference>
<name>A0A829GGU3_LACPA</name>
<dbReference type="Pfam" id="PF01418">
    <property type="entry name" value="HTH_6"/>
    <property type="match status" value="1"/>
</dbReference>
<feature type="non-terminal residue" evidence="2">
    <location>
        <position position="126"/>
    </location>
</feature>
<proteinExistence type="predicted"/>
<feature type="domain" description="HTH rpiR-type" evidence="1">
    <location>
        <begin position="1"/>
        <end position="77"/>
    </location>
</feature>
<dbReference type="PROSITE" id="PS51071">
    <property type="entry name" value="HTH_RPIR"/>
    <property type="match status" value="1"/>
</dbReference>
<evidence type="ECO:0000313" key="2">
    <source>
        <dbReference type="EMBL" id="EPC52578.1"/>
    </source>
</evidence>
<reference evidence="2 3" key="1">
    <citation type="journal article" date="2013" name="PLoS ONE">
        <title>Lactobacillus paracasei comparative genomics: towards species pan-genome definition and exploitation of diversity.</title>
        <authorList>
            <person name="Smokvina T."/>
            <person name="Wels M."/>
            <person name="Polka J."/>
            <person name="Chervaux C."/>
            <person name="Brisse S."/>
            <person name="Boekhorst J."/>
            <person name="van Hylckama Vlieg J.E."/>
            <person name="Siezen R.J."/>
        </authorList>
    </citation>
    <scope>NUCLEOTIDE SEQUENCE [LARGE SCALE GENOMIC DNA]</scope>
    <source>
        <strain evidence="2 3">Lpp123</strain>
    </source>
</reference>
<dbReference type="InterPro" id="IPR000281">
    <property type="entry name" value="HTH_RpiR"/>
</dbReference>
<dbReference type="PANTHER" id="PTHR30514:SF1">
    <property type="entry name" value="HTH-TYPE TRANSCRIPTIONAL REGULATOR HEXR-RELATED"/>
    <property type="match status" value="1"/>
</dbReference>
<accession>A0A829GGU3</accession>
<dbReference type="GO" id="GO:0003677">
    <property type="term" value="F:DNA binding"/>
    <property type="evidence" value="ECO:0007669"/>
    <property type="project" value="InterPro"/>
</dbReference>
<protein>
    <submittedName>
        <fullName evidence="2">Transcriptional regulator</fullName>
    </submittedName>
</protein>
<dbReference type="GO" id="GO:0097367">
    <property type="term" value="F:carbohydrate derivative binding"/>
    <property type="evidence" value="ECO:0007669"/>
    <property type="project" value="InterPro"/>
</dbReference>
<dbReference type="GO" id="GO:0003700">
    <property type="term" value="F:DNA-binding transcription factor activity"/>
    <property type="evidence" value="ECO:0007669"/>
    <property type="project" value="InterPro"/>
</dbReference>
<sequence>MSVKGNYQSTRSELSETEKKIVDYVIAHSQAVLTMSVHDLAKAAGTSPASVSRAARRLQFTGYNELKMQLAADLEGDTHQPDDQEIQKNETLTTIKHKLLTDANQSLRETVDQLNEANVDTIINLI</sequence>
<dbReference type="PANTHER" id="PTHR30514">
    <property type="entry name" value="GLUCOKINASE"/>
    <property type="match status" value="1"/>
</dbReference>
<evidence type="ECO:0000313" key="3">
    <source>
        <dbReference type="Proteomes" id="UP000014316"/>
    </source>
</evidence>
<dbReference type="InterPro" id="IPR036388">
    <property type="entry name" value="WH-like_DNA-bd_sf"/>
</dbReference>
<evidence type="ECO:0000259" key="1">
    <source>
        <dbReference type="PROSITE" id="PS51071"/>
    </source>
</evidence>
<dbReference type="EMBL" id="ANJW01000575">
    <property type="protein sequence ID" value="EPC52578.1"/>
    <property type="molecule type" value="Genomic_DNA"/>
</dbReference>
<dbReference type="InterPro" id="IPR009057">
    <property type="entry name" value="Homeodomain-like_sf"/>
</dbReference>
<organism evidence="2 3">
    <name type="scientific">Lacticaseibacillus paracasei subsp. paracasei Lpp123</name>
    <dbReference type="NCBI Taxonomy" id="1256201"/>
    <lineage>
        <taxon>Bacteria</taxon>
        <taxon>Bacillati</taxon>
        <taxon>Bacillota</taxon>
        <taxon>Bacilli</taxon>
        <taxon>Lactobacillales</taxon>
        <taxon>Lactobacillaceae</taxon>
        <taxon>Lacticaseibacillus</taxon>
    </lineage>
</organism>
<comment type="caution">
    <text evidence="2">The sequence shown here is derived from an EMBL/GenBank/DDBJ whole genome shotgun (WGS) entry which is preliminary data.</text>
</comment>
<gene>
    <name evidence="2" type="ORF">Lpp123_09591</name>
</gene>
<dbReference type="AlphaFoldDB" id="A0A829GGU3"/>
<dbReference type="Gene3D" id="1.10.10.10">
    <property type="entry name" value="Winged helix-like DNA-binding domain superfamily/Winged helix DNA-binding domain"/>
    <property type="match status" value="1"/>
</dbReference>
<dbReference type="Proteomes" id="UP000014316">
    <property type="component" value="Unassembled WGS sequence"/>
</dbReference>